<keyword evidence="3" id="KW-1185">Reference proteome</keyword>
<sequence length="332" mass="36989">MPAQSTRESIGAGPQTPPEPRDEEILAALDQTGFLLEQRVFRFFSDHDALDGASIGVPFVDPDTGKSREIDVTADYGTFVGDSSLAAPWVAADFIIECKNTTSPFVVVGRTVRKHVGLHLDNVYVPSFDPLALGWPTGVWSTSSSLKFESLEGGAFDGGFEGNQLVRLNRQNGSFRADNNSVYDSMLMPLIKATLSRMPQASLEPEDQHPSYNFYFPLLVINSPIYTVTVGSKDSKVQRVPWAPIVRQLQDGEKANKYLVEVVEFTHLETYVEKRAMKLLRGVENALAQNARMFNPYWLLKQYGKPTRADEFLIWKDLYKEATGIGAVETDQ</sequence>
<feature type="region of interest" description="Disordered" evidence="1">
    <location>
        <begin position="1"/>
        <end position="21"/>
    </location>
</feature>
<dbReference type="Proteomes" id="UP001334804">
    <property type="component" value="Chromosome"/>
</dbReference>
<evidence type="ECO:0000256" key="1">
    <source>
        <dbReference type="SAM" id="MobiDB-lite"/>
    </source>
</evidence>
<organism evidence="2 3">
    <name type="scientific">Micromonospora peucetia</name>
    <dbReference type="NCBI Taxonomy" id="47871"/>
    <lineage>
        <taxon>Bacteria</taxon>
        <taxon>Bacillati</taxon>
        <taxon>Actinomycetota</taxon>
        <taxon>Actinomycetes</taxon>
        <taxon>Micromonosporales</taxon>
        <taxon>Micromonosporaceae</taxon>
        <taxon>Micromonospora</taxon>
    </lineage>
</organism>
<protein>
    <submittedName>
        <fullName evidence="2">Uncharacterized protein</fullName>
    </submittedName>
</protein>
<reference evidence="2 3" key="1">
    <citation type="submission" date="2022-10" db="EMBL/GenBank/DDBJ databases">
        <title>The complete genomes of actinobacterial strains from the NBC collection.</title>
        <authorList>
            <person name="Joergensen T.S."/>
            <person name="Alvarez Arevalo M."/>
            <person name="Sterndorff E.B."/>
            <person name="Faurdal D."/>
            <person name="Vuksanovic O."/>
            <person name="Mourched A.-S."/>
            <person name="Charusanti P."/>
            <person name="Shaw S."/>
            <person name="Blin K."/>
            <person name="Weber T."/>
        </authorList>
    </citation>
    <scope>NUCLEOTIDE SEQUENCE [LARGE SCALE GENOMIC DNA]</scope>
    <source>
        <strain evidence="2 3">NBC 01809</strain>
    </source>
</reference>
<name>A0ABZ1EDQ1_9ACTN</name>
<evidence type="ECO:0000313" key="2">
    <source>
        <dbReference type="EMBL" id="WSA32657.1"/>
    </source>
</evidence>
<proteinExistence type="predicted"/>
<accession>A0ABZ1EDQ1</accession>
<dbReference type="RefSeq" id="WP_326564241.1">
    <property type="nucleotide sequence ID" value="NZ_CP109071.1"/>
</dbReference>
<dbReference type="EMBL" id="CP109071">
    <property type="protein sequence ID" value="WSA32657.1"/>
    <property type="molecule type" value="Genomic_DNA"/>
</dbReference>
<evidence type="ECO:0000313" key="3">
    <source>
        <dbReference type="Proteomes" id="UP001334804"/>
    </source>
</evidence>
<gene>
    <name evidence="2" type="ORF">OIE14_00765</name>
</gene>